<feature type="region of interest" description="Disordered" evidence="5">
    <location>
        <begin position="340"/>
        <end position="367"/>
    </location>
</feature>
<dbReference type="Proteomes" id="UP000598426">
    <property type="component" value="Unassembled WGS sequence"/>
</dbReference>
<feature type="transmembrane region" description="Helical" evidence="6">
    <location>
        <begin position="78"/>
        <end position="96"/>
    </location>
</feature>
<sequence length="367" mass="38691">MVWTADELGDVGDQLVGAFQNPGILIGIPLALLGAVFMSFGAQYQHRGVTKVERLTGSSGSGGLQASHLLKLLARPSWVIGTLMLGLAIVCQLSALAFAPLIVVQPLGAIALVITTLLNAQISGHKPTKRSLIAIAACVGGIFIFVAIAALFATEKPVSNTELITILVLLAVVALVFTGLWIWLRKRIGPLFYIIAAGVLYGFVATLAKVIIERIKTSDFDWLTFTCLGALLVAAIVGAYFVQSAYASGPPDLVVAGLTVVDPIVAIIIGLTILQEAAGAPLWVFISFGVVGAIAVWGVFQLARHHPQVVSDSQELPIQRGSSGSVVDAAHPRTGSIKVTEAVSKVWPEPPVKDSADKDATDKRHER</sequence>
<feature type="transmembrane region" description="Helical" evidence="6">
    <location>
        <begin position="254"/>
        <end position="274"/>
    </location>
</feature>
<dbReference type="RefSeq" id="WP_191170679.1">
    <property type="nucleotide sequence ID" value="NZ_JACXZS010000002.1"/>
</dbReference>
<keyword evidence="3 6" id="KW-1133">Transmembrane helix</keyword>
<evidence type="ECO:0000256" key="4">
    <source>
        <dbReference type="ARBA" id="ARBA00023136"/>
    </source>
</evidence>
<feature type="transmembrane region" description="Helical" evidence="6">
    <location>
        <begin position="223"/>
        <end position="242"/>
    </location>
</feature>
<evidence type="ECO:0000256" key="2">
    <source>
        <dbReference type="ARBA" id="ARBA00022692"/>
    </source>
</evidence>
<proteinExistence type="predicted"/>
<feature type="transmembrane region" description="Helical" evidence="6">
    <location>
        <begin position="132"/>
        <end position="152"/>
    </location>
</feature>
<accession>A0ABR8NK79</accession>
<dbReference type="SUPFAM" id="SSF103481">
    <property type="entry name" value="Multidrug resistance efflux transporter EmrE"/>
    <property type="match status" value="1"/>
</dbReference>
<evidence type="ECO:0000256" key="1">
    <source>
        <dbReference type="ARBA" id="ARBA00004141"/>
    </source>
</evidence>
<dbReference type="Pfam" id="PF05653">
    <property type="entry name" value="Mg_trans_NIPA"/>
    <property type="match status" value="1"/>
</dbReference>
<comment type="caution">
    <text evidence="7">The sequence shown here is derived from an EMBL/GenBank/DDBJ whole genome shotgun (WGS) entry which is preliminary data.</text>
</comment>
<feature type="transmembrane region" description="Helical" evidence="6">
    <location>
        <begin position="280"/>
        <end position="300"/>
    </location>
</feature>
<comment type="subcellular location">
    <subcellularLocation>
        <location evidence="1">Membrane</location>
        <topology evidence="1">Multi-pass membrane protein</topology>
    </subcellularLocation>
</comment>
<name>A0ABR8NK79_9MICO</name>
<evidence type="ECO:0000256" key="6">
    <source>
        <dbReference type="SAM" id="Phobius"/>
    </source>
</evidence>
<dbReference type="InterPro" id="IPR037185">
    <property type="entry name" value="EmrE-like"/>
</dbReference>
<dbReference type="PANTHER" id="PTHR40761">
    <property type="entry name" value="CONSERVED INTEGRAL MEMBRANE ALANINE VALINE AND LEUCINE RICH PROTEIN-RELATED"/>
    <property type="match status" value="1"/>
</dbReference>
<dbReference type="EMBL" id="JACXZS010000002">
    <property type="protein sequence ID" value="MBD3941065.1"/>
    <property type="molecule type" value="Genomic_DNA"/>
</dbReference>
<dbReference type="NCBIfam" id="NF038012">
    <property type="entry name" value="DMT_1"/>
    <property type="match status" value="1"/>
</dbReference>
<dbReference type="InterPro" id="IPR008521">
    <property type="entry name" value="Mg_trans_NIPA"/>
</dbReference>
<evidence type="ECO:0000256" key="3">
    <source>
        <dbReference type="ARBA" id="ARBA00022989"/>
    </source>
</evidence>
<dbReference type="PANTHER" id="PTHR40761:SF1">
    <property type="entry name" value="CONSERVED INTEGRAL MEMBRANE ALANINE VALINE AND LEUCINE RICH PROTEIN-RELATED"/>
    <property type="match status" value="1"/>
</dbReference>
<reference evidence="7 8" key="1">
    <citation type="submission" date="2020-09" db="EMBL/GenBank/DDBJ databases">
        <title>Isolation and identification of active actinomycetes.</title>
        <authorList>
            <person name="Li X."/>
        </authorList>
    </citation>
    <scope>NUCLEOTIDE SEQUENCE [LARGE SCALE GENOMIC DNA]</scope>
    <source>
        <strain evidence="7 8">NEAU-LLC</strain>
    </source>
</reference>
<keyword evidence="8" id="KW-1185">Reference proteome</keyword>
<feature type="transmembrane region" description="Helical" evidence="6">
    <location>
        <begin position="102"/>
        <end position="120"/>
    </location>
</feature>
<keyword evidence="4 6" id="KW-0472">Membrane</keyword>
<evidence type="ECO:0000256" key="5">
    <source>
        <dbReference type="SAM" id="MobiDB-lite"/>
    </source>
</evidence>
<feature type="transmembrane region" description="Helical" evidence="6">
    <location>
        <begin position="24"/>
        <end position="44"/>
    </location>
</feature>
<feature type="transmembrane region" description="Helical" evidence="6">
    <location>
        <begin position="191"/>
        <end position="211"/>
    </location>
</feature>
<gene>
    <name evidence="7" type="ORF">IF188_05045</name>
</gene>
<evidence type="ECO:0000313" key="7">
    <source>
        <dbReference type="EMBL" id="MBD3941065.1"/>
    </source>
</evidence>
<feature type="compositionally biased region" description="Basic and acidic residues" evidence="5">
    <location>
        <begin position="351"/>
        <end position="367"/>
    </location>
</feature>
<evidence type="ECO:0000313" key="8">
    <source>
        <dbReference type="Proteomes" id="UP000598426"/>
    </source>
</evidence>
<protein>
    <submittedName>
        <fullName evidence="7">DMT family transporter</fullName>
    </submittedName>
</protein>
<organism evidence="7 8">
    <name type="scientific">Microbacterium helvum</name>
    <dbReference type="NCBI Taxonomy" id="2773713"/>
    <lineage>
        <taxon>Bacteria</taxon>
        <taxon>Bacillati</taxon>
        <taxon>Actinomycetota</taxon>
        <taxon>Actinomycetes</taxon>
        <taxon>Micrococcales</taxon>
        <taxon>Microbacteriaceae</taxon>
        <taxon>Microbacterium</taxon>
    </lineage>
</organism>
<keyword evidence="2 6" id="KW-0812">Transmembrane</keyword>
<feature type="transmembrane region" description="Helical" evidence="6">
    <location>
        <begin position="164"/>
        <end position="184"/>
    </location>
</feature>